<evidence type="ECO:0000313" key="3">
    <source>
        <dbReference type="Proteomes" id="UP000092024"/>
    </source>
</evidence>
<evidence type="ECO:0000313" key="2">
    <source>
        <dbReference type="EMBL" id="OBR62917.1"/>
    </source>
</evidence>
<organism evidence="2 3">
    <name type="scientific">Paenibacillus oryzae</name>
    <dbReference type="NCBI Taxonomy" id="1844972"/>
    <lineage>
        <taxon>Bacteria</taxon>
        <taxon>Bacillati</taxon>
        <taxon>Bacillota</taxon>
        <taxon>Bacilli</taxon>
        <taxon>Bacillales</taxon>
        <taxon>Paenibacillaceae</taxon>
        <taxon>Paenibacillus</taxon>
    </lineage>
</organism>
<proteinExistence type="predicted"/>
<dbReference type="STRING" id="1844972.A7K91_09330"/>
<comment type="caution">
    <text evidence="2">The sequence shown here is derived from an EMBL/GenBank/DDBJ whole genome shotgun (WGS) entry which is preliminary data.</text>
</comment>
<protein>
    <recommendedName>
        <fullName evidence="1">Polysaccharide pyruvyl transferase domain-containing protein</fullName>
    </recommendedName>
</protein>
<dbReference type="OrthoDB" id="1814359at2"/>
<keyword evidence="3" id="KW-1185">Reference proteome</keyword>
<name>A0A1A5YBF3_9BACL</name>
<dbReference type="PANTHER" id="PTHR36836">
    <property type="entry name" value="COLANIC ACID BIOSYNTHESIS PROTEIN WCAK"/>
    <property type="match status" value="1"/>
</dbReference>
<dbReference type="InterPro" id="IPR007345">
    <property type="entry name" value="Polysacch_pyruvyl_Trfase"/>
</dbReference>
<evidence type="ECO:0000259" key="1">
    <source>
        <dbReference type="Pfam" id="PF04230"/>
    </source>
</evidence>
<dbReference type="Pfam" id="PF04230">
    <property type="entry name" value="PS_pyruv_trans"/>
    <property type="match status" value="1"/>
</dbReference>
<dbReference type="PANTHER" id="PTHR36836:SF1">
    <property type="entry name" value="COLANIC ACID BIOSYNTHESIS PROTEIN WCAK"/>
    <property type="match status" value="1"/>
</dbReference>
<dbReference type="RefSeq" id="WP_068686800.1">
    <property type="nucleotide sequence ID" value="NZ_LYPA01000076.1"/>
</dbReference>
<feature type="domain" description="Polysaccharide pyruvyl transferase" evidence="1">
    <location>
        <begin position="13"/>
        <end position="316"/>
    </location>
</feature>
<dbReference type="AlphaFoldDB" id="A0A1A5YBF3"/>
<reference evidence="2 3" key="1">
    <citation type="submission" date="2016-05" db="EMBL/GenBank/DDBJ databases">
        <title>Paenibacillus oryzae. sp. nov., isolated from the rice root.</title>
        <authorList>
            <person name="Zhang J."/>
            <person name="Zhang X."/>
        </authorList>
    </citation>
    <scope>NUCLEOTIDE SEQUENCE [LARGE SCALE GENOMIC DNA]</scope>
    <source>
        <strain evidence="2 3">1DrF-4</strain>
    </source>
</reference>
<sequence>MKIMMFAHDGSLNRGCEAIVRSSAALLKGGLKQSKIYLASGKPESDKGIPQLDGVYDGAAVPIRKYSADWWISSMRVKWFRDESYALGRIHRNIINRIGDMDVLLSIGGDNYCYGEQPGWYEIDKRIKEKGKKLVLWGCSIGEEDMSPRKLADLKLFDLILTRETLTYNMLRSKGLHQVRLVADPAFTMEKEELELPEGWVEGNTVGINFSPLVSQRNPGSREAVEGLIRHILETTDMAIALTPHVMEHGNNDYELLKELHASYRDTGRVLLLPDHCSAVQYKGYIARMRFFVGARTHATIAAYSNCVPTLVLGYSVKSKGIARDLFGEEKLVLDLGELSDGDKLIGGFRTLLAEEKEIRETLRKALPGIQAKSGKAVQYIKELVYG</sequence>
<dbReference type="EMBL" id="LYPA01000076">
    <property type="protein sequence ID" value="OBR62917.1"/>
    <property type="molecule type" value="Genomic_DNA"/>
</dbReference>
<dbReference type="Proteomes" id="UP000092024">
    <property type="component" value="Unassembled WGS sequence"/>
</dbReference>
<gene>
    <name evidence="2" type="ORF">A7K91_09330</name>
</gene>
<accession>A0A1A5YBF3</accession>